<accession>A0ABQ5JTZ8</accession>
<proteinExistence type="predicted"/>
<comment type="caution">
    <text evidence="1">The sequence shown here is derived from an EMBL/GenBank/DDBJ whole genome shotgun (WGS) entry which is preliminary data.</text>
</comment>
<dbReference type="EMBL" id="BQXS01011821">
    <property type="protein sequence ID" value="GKT17125.1"/>
    <property type="molecule type" value="Genomic_DNA"/>
</dbReference>
<sequence length="187" mass="21741">MESNPPISGLDSFKTINRNVKLVLKATKRRYSELKEMISSSLPPIISGETSVTSTNIEAFLDTSKVYSAAIEFLSKKIAVRLLDALCHYEYEKKTVKSNRRLPEADRKDIILEEIRNDGKFGAIISEWPDYKLLEFYTKYLSIHTNNYLSNIKKHRTTLKAMIDDCNDAFHERFIVWRLRNEPVTIY</sequence>
<protein>
    <submittedName>
        <fullName evidence="1">Uncharacterized protein</fullName>
    </submittedName>
</protein>
<keyword evidence="2" id="KW-1185">Reference proteome</keyword>
<name>A0ABQ5JTZ8_9EUKA</name>
<gene>
    <name evidence="1" type="ORF">ADUPG1_011043</name>
</gene>
<evidence type="ECO:0000313" key="2">
    <source>
        <dbReference type="Proteomes" id="UP001057375"/>
    </source>
</evidence>
<dbReference type="Proteomes" id="UP001057375">
    <property type="component" value="Unassembled WGS sequence"/>
</dbReference>
<organism evidence="1 2">
    <name type="scientific">Aduncisulcus paluster</name>
    <dbReference type="NCBI Taxonomy" id="2918883"/>
    <lineage>
        <taxon>Eukaryota</taxon>
        <taxon>Metamonada</taxon>
        <taxon>Carpediemonas-like organisms</taxon>
        <taxon>Aduncisulcus</taxon>
    </lineage>
</organism>
<reference evidence="1" key="1">
    <citation type="submission" date="2022-03" db="EMBL/GenBank/DDBJ databases">
        <title>Draft genome sequence of Aduncisulcus paluster, a free-living microaerophilic Fornicata.</title>
        <authorList>
            <person name="Yuyama I."/>
            <person name="Kume K."/>
            <person name="Tamura T."/>
            <person name="Inagaki Y."/>
            <person name="Hashimoto T."/>
        </authorList>
    </citation>
    <scope>NUCLEOTIDE SEQUENCE</scope>
    <source>
        <strain evidence="1">NY0171</strain>
    </source>
</reference>
<evidence type="ECO:0000313" key="1">
    <source>
        <dbReference type="EMBL" id="GKT17125.1"/>
    </source>
</evidence>